<feature type="region of interest" description="Disordered" evidence="2">
    <location>
        <begin position="16"/>
        <end position="39"/>
    </location>
</feature>
<feature type="region of interest" description="Disordered" evidence="2">
    <location>
        <begin position="116"/>
        <end position="157"/>
    </location>
</feature>
<dbReference type="EMBL" id="WIPF01000005">
    <property type="protein sequence ID" value="KAF3231014.1"/>
    <property type="molecule type" value="Genomic_DNA"/>
</dbReference>
<feature type="coiled-coil region" evidence="1">
    <location>
        <begin position="60"/>
        <end position="98"/>
    </location>
</feature>
<protein>
    <submittedName>
        <fullName evidence="3">Uncharacterized protein</fullName>
    </submittedName>
</protein>
<feature type="compositionally biased region" description="Low complexity" evidence="2">
    <location>
        <begin position="134"/>
        <end position="147"/>
    </location>
</feature>
<evidence type="ECO:0000256" key="2">
    <source>
        <dbReference type="SAM" id="MobiDB-lite"/>
    </source>
</evidence>
<dbReference type="Proteomes" id="UP000483672">
    <property type="component" value="Unassembled WGS sequence"/>
</dbReference>
<dbReference type="AlphaFoldDB" id="A0A6G1MEC1"/>
<keyword evidence="1" id="KW-0175">Coiled coil</keyword>
<evidence type="ECO:0000313" key="3">
    <source>
        <dbReference type="EMBL" id="KAF3231014.1"/>
    </source>
</evidence>
<name>A0A6G1MEC1_ORBOL</name>
<proteinExistence type="predicted"/>
<reference evidence="3 4" key="1">
    <citation type="submission" date="2019-06" db="EMBL/GenBank/DDBJ databases">
        <authorList>
            <person name="Palmer J.M."/>
        </authorList>
    </citation>
    <scope>NUCLEOTIDE SEQUENCE [LARGE SCALE GENOMIC DNA]</scope>
    <source>
        <strain evidence="3 4">TWF191</strain>
    </source>
</reference>
<feature type="region of interest" description="Disordered" evidence="2">
    <location>
        <begin position="209"/>
        <end position="240"/>
    </location>
</feature>
<evidence type="ECO:0000313" key="4">
    <source>
        <dbReference type="Proteomes" id="UP000483672"/>
    </source>
</evidence>
<gene>
    <name evidence="3" type="ORF">TWF191_007738</name>
</gene>
<organism evidence="3 4">
    <name type="scientific">Orbilia oligospora</name>
    <name type="common">Nematode-trapping fungus</name>
    <name type="synonym">Arthrobotrys oligospora</name>
    <dbReference type="NCBI Taxonomy" id="2813651"/>
    <lineage>
        <taxon>Eukaryota</taxon>
        <taxon>Fungi</taxon>
        <taxon>Dikarya</taxon>
        <taxon>Ascomycota</taxon>
        <taxon>Pezizomycotina</taxon>
        <taxon>Orbiliomycetes</taxon>
        <taxon>Orbiliales</taxon>
        <taxon>Orbiliaceae</taxon>
        <taxon>Orbilia</taxon>
    </lineage>
</organism>
<accession>A0A6G1MEC1</accession>
<comment type="caution">
    <text evidence="3">The sequence shown here is derived from an EMBL/GenBank/DDBJ whole genome shotgun (WGS) entry which is preliminary data.</text>
</comment>
<sequence length="240" mass="25805">MMKFSITFEITLGQAAGDQCQTEERRGDSKSSAASPRKSWRIKAREVWACMKGPKKQLKIDGTKEGIEALNQRIIELEERLEEQGAEVLDQLESLQIQLESIQSLLWATNARNVETSTCSDDDAATGEGESLGDTTTSDSQDSQPSTAPISGGQHEAASYWSGGRVLSPDSLPARFRCCRSGSCTQNVAVSAIEGVLKPEVSWSSLRTYRTGLSGGSGAPDNTVAPESNYHSAEGGASRR</sequence>
<evidence type="ECO:0000256" key="1">
    <source>
        <dbReference type="SAM" id="Coils"/>
    </source>
</evidence>